<gene>
    <name evidence="1" type="ORF">SAMN04489760_11083</name>
</gene>
<reference evidence="1 2" key="1">
    <citation type="submission" date="2016-10" db="EMBL/GenBank/DDBJ databases">
        <authorList>
            <person name="de Groot N.N."/>
        </authorList>
    </citation>
    <scope>NUCLEOTIDE SEQUENCE [LARGE SCALE GENOMIC DNA]</scope>
    <source>
        <strain evidence="1 2">DSM 8423</strain>
    </source>
</reference>
<evidence type="ECO:0000313" key="2">
    <source>
        <dbReference type="Proteomes" id="UP000198744"/>
    </source>
</evidence>
<protein>
    <submittedName>
        <fullName evidence="1">Uncharacterized protein</fullName>
    </submittedName>
</protein>
<keyword evidence="2" id="KW-1185">Reference proteome</keyword>
<dbReference type="Proteomes" id="UP000198744">
    <property type="component" value="Unassembled WGS sequence"/>
</dbReference>
<name>A0A1H7XGL6_9BACT</name>
<dbReference type="EMBL" id="FOBS01000010">
    <property type="protein sequence ID" value="SEM32337.1"/>
    <property type="molecule type" value="Genomic_DNA"/>
</dbReference>
<dbReference type="AlphaFoldDB" id="A0A1H7XGL6"/>
<proteinExistence type="predicted"/>
<organism evidence="1 2">
    <name type="scientific">Syntrophus gentianae</name>
    <dbReference type="NCBI Taxonomy" id="43775"/>
    <lineage>
        <taxon>Bacteria</taxon>
        <taxon>Pseudomonadati</taxon>
        <taxon>Thermodesulfobacteriota</taxon>
        <taxon>Syntrophia</taxon>
        <taxon>Syntrophales</taxon>
        <taxon>Syntrophaceae</taxon>
        <taxon>Syntrophus</taxon>
    </lineage>
</organism>
<sequence length="261" mass="30270">MLMMTHTWILKEFLGSDFRESLDLYVYNVCPDLLPIHKCISSEFTHGIPRKYSYPPEHQKAAFVLFHLLVDDMAHHGQIHSEPVRGFKPDSKGYAYLLGKSLIEPIMEFHQRIGMEIDYRRAAYCAHMIIELTFDLRLIQEMGQIKLYELFSEAVEHTLDKKMDELCTTLDWFFGMETASTRQALEKGLSSRTLERMKSLRNIEGRIGFYIDRFGLDCEDDATWKGTRALLLEGMQLVGDFEAFLNPTLHAIRNSGFPFSL</sequence>
<accession>A0A1H7XGL6</accession>
<evidence type="ECO:0000313" key="1">
    <source>
        <dbReference type="EMBL" id="SEM32337.1"/>
    </source>
</evidence>